<keyword evidence="2" id="KW-1185">Reference proteome</keyword>
<protein>
    <submittedName>
        <fullName evidence="1">Uncharacterized protein</fullName>
    </submittedName>
</protein>
<proteinExistence type="predicted"/>
<reference evidence="1" key="1">
    <citation type="submission" date="2023-06" db="EMBL/GenBank/DDBJ databases">
        <authorList>
            <consortium name="Lawrence Berkeley National Laboratory"/>
            <person name="Ahrendt S."/>
            <person name="Sahu N."/>
            <person name="Indic B."/>
            <person name="Wong-Bajracharya J."/>
            <person name="Merenyi Z."/>
            <person name="Ke H.-M."/>
            <person name="Monk M."/>
            <person name="Kocsube S."/>
            <person name="Drula E."/>
            <person name="Lipzen A."/>
            <person name="Balint B."/>
            <person name="Henrissat B."/>
            <person name="Andreopoulos B."/>
            <person name="Martin F.M."/>
            <person name="Harder C.B."/>
            <person name="Rigling D."/>
            <person name="Ford K.L."/>
            <person name="Foster G.D."/>
            <person name="Pangilinan J."/>
            <person name="Papanicolaou A."/>
            <person name="Barry K."/>
            <person name="LaButti K."/>
            <person name="Viragh M."/>
            <person name="Koriabine M."/>
            <person name="Yan M."/>
            <person name="Riley R."/>
            <person name="Champramary S."/>
            <person name="Plett K.L."/>
            <person name="Tsai I.J."/>
            <person name="Slot J."/>
            <person name="Sipos G."/>
            <person name="Plett J."/>
            <person name="Nagy L.G."/>
            <person name="Grigoriev I.V."/>
        </authorList>
    </citation>
    <scope>NUCLEOTIDE SEQUENCE</scope>
    <source>
        <strain evidence="1">HWK02</strain>
    </source>
</reference>
<accession>A0AA39UR09</accession>
<dbReference type="Proteomes" id="UP001175228">
    <property type="component" value="Unassembled WGS sequence"/>
</dbReference>
<sequence>MRLPVKTIGNCTRPILHSRKAVEKRARVARATEQYYLNNLTPEQRAEVEVQKIHLAPTTDPQPDHLDDIDDPNWQDISDVSMLDAVLRGEKAMDISHEGGEYELANDLRDKLISKWRKSRGHRRDFRKRRNRTQQRVNAFNTILAPMTDAYLEWFMERDEDRGVDLPHEAPSSDSHVWVIDIFRQYSIPASHLSAEAFVRLGFIPCAPK</sequence>
<organism evidence="1 2">
    <name type="scientific">Armillaria luteobubalina</name>
    <dbReference type="NCBI Taxonomy" id="153913"/>
    <lineage>
        <taxon>Eukaryota</taxon>
        <taxon>Fungi</taxon>
        <taxon>Dikarya</taxon>
        <taxon>Basidiomycota</taxon>
        <taxon>Agaricomycotina</taxon>
        <taxon>Agaricomycetes</taxon>
        <taxon>Agaricomycetidae</taxon>
        <taxon>Agaricales</taxon>
        <taxon>Marasmiineae</taxon>
        <taxon>Physalacriaceae</taxon>
        <taxon>Armillaria</taxon>
    </lineage>
</organism>
<evidence type="ECO:0000313" key="1">
    <source>
        <dbReference type="EMBL" id="KAK0499108.1"/>
    </source>
</evidence>
<name>A0AA39UR09_9AGAR</name>
<dbReference type="AlphaFoldDB" id="A0AA39UR09"/>
<evidence type="ECO:0000313" key="2">
    <source>
        <dbReference type="Proteomes" id="UP001175228"/>
    </source>
</evidence>
<gene>
    <name evidence="1" type="ORF">EDD18DRAFT_1350544</name>
</gene>
<dbReference type="EMBL" id="JAUEPU010000010">
    <property type="protein sequence ID" value="KAK0499108.1"/>
    <property type="molecule type" value="Genomic_DNA"/>
</dbReference>
<comment type="caution">
    <text evidence="1">The sequence shown here is derived from an EMBL/GenBank/DDBJ whole genome shotgun (WGS) entry which is preliminary data.</text>
</comment>